<reference evidence="3 4" key="1">
    <citation type="submission" date="2021-06" db="EMBL/GenBank/DDBJ databases">
        <authorList>
            <person name="Palmer J.M."/>
        </authorList>
    </citation>
    <scope>NUCLEOTIDE SEQUENCE [LARGE SCALE GENOMIC DNA]</scope>
    <source>
        <strain evidence="3 4">GA_2019</strain>
        <tissue evidence="3">Muscle</tissue>
    </source>
</reference>
<proteinExistence type="predicted"/>
<evidence type="ECO:0000313" key="3">
    <source>
        <dbReference type="EMBL" id="MEQ2183306.1"/>
    </source>
</evidence>
<dbReference type="Proteomes" id="UP001476798">
    <property type="component" value="Unassembled WGS sequence"/>
</dbReference>
<evidence type="ECO:0000256" key="1">
    <source>
        <dbReference type="SAM" id="Coils"/>
    </source>
</evidence>
<dbReference type="EMBL" id="JAHRIO010075318">
    <property type="protein sequence ID" value="MEQ2183306.1"/>
    <property type="molecule type" value="Genomic_DNA"/>
</dbReference>
<keyword evidence="1" id="KW-0175">Coiled coil</keyword>
<evidence type="ECO:0000313" key="4">
    <source>
        <dbReference type="Proteomes" id="UP001476798"/>
    </source>
</evidence>
<organism evidence="3 4">
    <name type="scientific">Goodea atripinnis</name>
    <dbReference type="NCBI Taxonomy" id="208336"/>
    <lineage>
        <taxon>Eukaryota</taxon>
        <taxon>Metazoa</taxon>
        <taxon>Chordata</taxon>
        <taxon>Craniata</taxon>
        <taxon>Vertebrata</taxon>
        <taxon>Euteleostomi</taxon>
        <taxon>Actinopterygii</taxon>
        <taxon>Neopterygii</taxon>
        <taxon>Teleostei</taxon>
        <taxon>Neoteleostei</taxon>
        <taxon>Acanthomorphata</taxon>
        <taxon>Ovalentaria</taxon>
        <taxon>Atherinomorphae</taxon>
        <taxon>Cyprinodontiformes</taxon>
        <taxon>Goodeidae</taxon>
        <taxon>Goodea</taxon>
    </lineage>
</organism>
<gene>
    <name evidence="3" type="ORF">GOODEAATRI_031444</name>
</gene>
<accession>A0ABV0PIR5</accession>
<feature type="region of interest" description="Disordered" evidence="2">
    <location>
        <begin position="95"/>
        <end position="120"/>
    </location>
</feature>
<feature type="coiled-coil region" evidence="1">
    <location>
        <begin position="2"/>
        <end position="36"/>
    </location>
</feature>
<evidence type="ECO:0000256" key="2">
    <source>
        <dbReference type="SAM" id="MobiDB-lite"/>
    </source>
</evidence>
<name>A0ABV0PIR5_9TELE</name>
<protein>
    <submittedName>
        <fullName evidence="3">Uncharacterized protein</fullName>
    </submittedName>
</protein>
<keyword evidence="4" id="KW-1185">Reference proteome</keyword>
<comment type="caution">
    <text evidence="3">The sequence shown here is derived from an EMBL/GenBank/DDBJ whole genome shotgun (WGS) entry which is preliminary data.</text>
</comment>
<sequence length="120" mass="14124">MVNELQIENAALHKRIEQLQSQMEGLQLRIRFGLERFAGSDDEIRFYTSHYKNIAAVEGDVWMKQWRSWVSLGVTKSEEISSRVQQKARCRLLEKAQEDPGEYSPDTELSRPHYQRVKLE</sequence>